<dbReference type="Proteomes" id="UP000193944">
    <property type="component" value="Unassembled WGS sequence"/>
</dbReference>
<dbReference type="EMBL" id="MCFG01000072">
    <property type="protein sequence ID" value="ORX83499.1"/>
    <property type="molecule type" value="Genomic_DNA"/>
</dbReference>
<reference evidence="2 3" key="1">
    <citation type="submission" date="2016-08" db="EMBL/GenBank/DDBJ databases">
        <title>A Parts List for Fungal Cellulosomes Revealed by Comparative Genomics.</title>
        <authorList>
            <consortium name="DOE Joint Genome Institute"/>
            <person name="Haitjema C.H."/>
            <person name="Gilmore S.P."/>
            <person name="Henske J.K."/>
            <person name="Solomon K.V."/>
            <person name="De Groot R."/>
            <person name="Kuo A."/>
            <person name="Mondo S.J."/>
            <person name="Salamov A.A."/>
            <person name="Labutti K."/>
            <person name="Zhao Z."/>
            <person name="Chiniquy J."/>
            <person name="Barry K."/>
            <person name="Brewer H.M."/>
            <person name="Purvine S.O."/>
            <person name="Wright A.T."/>
            <person name="Boxma B."/>
            <person name="Van Alen T."/>
            <person name="Hackstein J.H."/>
            <person name="Baker S.E."/>
            <person name="Grigoriev I.V."/>
            <person name="O'Malley M.A."/>
        </authorList>
    </citation>
    <scope>NUCLEOTIDE SEQUENCE [LARGE SCALE GENOMIC DNA]</scope>
    <source>
        <strain evidence="2 3">S4</strain>
    </source>
</reference>
<gene>
    <name evidence="2" type="ORF">BCR32DRAFT_291985</name>
</gene>
<feature type="chain" id="PRO_5012033569" evidence="1">
    <location>
        <begin position="21"/>
        <end position="241"/>
    </location>
</feature>
<proteinExistence type="predicted"/>
<keyword evidence="1" id="KW-0732">Signal</keyword>
<protein>
    <submittedName>
        <fullName evidence="2">Uncharacterized protein</fullName>
    </submittedName>
</protein>
<name>A0A1Y1XCM3_9FUNG</name>
<evidence type="ECO:0000313" key="2">
    <source>
        <dbReference type="EMBL" id="ORX83499.1"/>
    </source>
</evidence>
<comment type="caution">
    <text evidence="2">The sequence shown here is derived from an EMBL/GenBank/DDBJ whole genome shotgun (WGS) entry which is preliminary data.</text>
</comment>
<keyword evidence="3" id="KW-1185">Reference proteome</keyword>
<dbReference type="AlphaFoldDB" id="A0A1Y1XCM3"/>
<reference evidence="2 3" key="2">
    <citation type="submission" date="2016-08" db="EMBL/GenBank/DDBJ databases">
        <title>Pervasive Adenine N6-methylation of Active Genes in Fungi.</title>
        <authorList>
            <consortium name="DOE Joint Genome Institute"/>
            <person name="Mondo S.J."/>
            <person name="Dannebaum R.O."/>
            <person name="Kuo R.C."/>
            <person name="Labutti K."/>
            <person name="Haridas S."/>
            <person name="Kuo A."/>
            <person name="Salamov A."/>
            <person name="Ahrendt S.R."/>
            <person name="Lipzen A."/>
            <person name="Sullivan W."/>
            <person name="Andreopoulos W.B."/>
            <person name="Clum A."/>
            <person name="Lindquist E."/>
            <person name="Daum C."/>
            <person name="Ramamoorthy G.K."/>
            <person name="Gryganskyi A."/>
            <person name="Culley D."/>
            <person name="Magnuson J.K."/>
            <person name="James T.Y."/>
            <person name="O'Malley M.A."/>
            <person name="Stajich J.E."/>
            <person name="Spatafora J.W."/>
            <person name="Visel A."/>
            <person name="Grigoriev I.V."/>
        </authorList>
    </citation>
    <scope>NUCLEOTIDE SEQUENCE [LARGE SCALE GENOMIC DNA]</scope>
    <source>
        <strain evidence="2 3">S4</strain>
    </source>
</reference>
<feature type="signal peptide" evidence="1">
    <location>
        <begin position="1"/>
        <end position="20"/>
    </location>
</feature>
<evidence type="ECO:0000313" key="3">
    <source>
        <dbReference type="Proteomes" id="UP000193944"/>
    </source>
</evidence>
<accession>A0A1Y1XCM3</accession>
<organism evidence="2 3">
    <name type="scientific">Anaeromyces robustus</name>
    <dbReference type="NCBI Taxonomy" id="1754192"/>
    <lineage>
        <taxon>Eukaryota</taxon>
        <taxon>Fungi</taxon>
        <taxon>Fungi incertae sedis</taxon>
        <taxon>Chytridiomycota</taxon>
        <taxon>Chytridiomycota incertae sedis</taxon>
        <taxon>Neocallimastigomycetes</taxon>
        <taxon>Neocallimastigales</taxon>
        <taxon>Neocallimastigaceae</taxon>
        <taxon>Anaeromyces</taxon>
    </lineage>
</organism>
<evidence type="ECO:0000256" key="1">
    <source>
        <dbReference type="SAM" id="SignalP"/>
    </source>
</evidence>
<sequence length="241" mass="27844">MNINSLYIILLITIISRVNSTNISKLLKRDVEFDAEKFNNDLSEECLEEDRNSEITINCIPVFSLSNYKEKCASIKSELCQNFYKDPNLTKYYPICSKYPQYKEYFQPDIFDFFKQNYELSCLKDENDNLCPISLHKLTNGDFSGALEDNCKSKKCTESAIKILKNINVDQFAAYENLSFTTGTFSYETLNIHNSLISKMESDECKAMHSNNNDNDTSNANSIKINNNILLIMLVLLIFFY</sequence>